<protein>
    <submittedName>
        <fullName evidence="1">Uncharacterized protein</fullName>
    </submittedName>
</protein>
<comment type="caution">
    <text evidence="1">The sequence shown here is derived from an EMBL/GenBank/DDBJ whole genome shotgun (WGS) entry which is preliminary data.</text>
</comment>
<name>A0ABT0PW72_9FLAO</name>
<evidence type="ECO:0000313" key="1">
    <source>
        <dbReference type="EMBL" id="MCL6275436.1"/>
    </source>
</evidence>
<reference evidence="1 2" key="1">
    <citation type="submission" date="2022-05" db="EMBL/GenBank/DDBJ databases">
        <authorList>
            <person name="Park J.-S."/>
        </authorList>
    </citation>
    <scope>NUCLEOTIDE SEQUENCE [LARGE SCALE GENOMIC DNA]</scope>
    <source>
        <strain evidence="1 2">2012CJ35-5</strain>
    </source>
</reference>
<gene>
    <name evidence="1" type="ORF">M3P19_15585</name>
</gene>
<organism evidence="1 2">
    <name type="scientific">Flagellimonas spongiicola</name>
    <dbReference type="NCBI Taxonomy" id="2942208"/>
    <lineage>
        <taxon>Bacteria</taxon>
        <taxon>Pseudomonadati</taxon>
        <taxon>Bacteroidota</taxon>
        <taxon>Flavobacteriia</taxon>
        <taxon>Flavobacteriales</taxon>
        <taxon>Flavobacteriaceae</taxon>
        <taxon>Flagellimonas</taxon>
    </lineage>
</organism>
<accession>A0ABT0PW72</accession>
<evidence type="ECO:0000313" key="2">
    <source>
        <dbReference type="Proteomes" id="UP001203607"/>
    </source>
</evidence>
<sequence>MIDKRKVDIYRKYKGFYDGYVHDNRNASEPLIESEVWWKIDELVTEYKLIIDGLASESFKNSFEEKLRNVTSDSVVINLIKDIPV</sequence>
<dbReference type="RefSeq" id="WP_249658620.1">
    <property type="nucleotide sequence ID" value="NZ_JAMFMA010000004.1"/>
</dbReference>
<keyword evidence="2" id="KW-1185">Reference proteome</keyword>
<dbReference type="EMBL" id="JAMFMA010000004">
    <property type="protein sequence ID" value="MCL6275436.1"/>
    <property type="molecule type" value="Genomic_DNA"/>
</dbReference>
<proteinExistence type="predicted"/>
<dbReference type="Proteomes" id="UP001203607">
    <property type="component" value="Unassembled WGS sequence"/>
</dbReference>